<evidence type="ECO:0000313" key="3">
    <source>
        <dbReference type="Proteomes" id="UP000005396"/>
    </source>
</evidence>
<dbReference type="AlphaFoldDB" id="A8RII5"/>
<dbReference type="Pfam" id="PF03432">
    <property type="entry name" value="Relaxase"/>
    <property type="match status" value="1"/>
</dbReference>
<proteinExistence type="predicted"/>
<dbReference type="eggNOG" id="ENOG5030J2B">
    <property type="taxonomic scope" value="Bacteria"/>
</dbReference>
<comment type="caution">
    <text evidence="2">The sequence shown here is derived from an EMBL/GenBank/DDBJ whole genome shotgun (WGS) entry which is preliminary data.</text>
</comment>
<protein>
    <recommendedName>
        <fullName evidence="1">MobA/VirD2-like nuclease domain-containing protein</fullName>
    </recommendedName>
</protein>
<dbReference type="RefSeq" id="WP_002566979.1">
    <property type="nucleotide sequence ID" value="NZ_DS480669.1"/>
</dbReference>
<organism evidence="2 3">
    <name type="scientific">Enterocloster bolteae (strain ATCC BAA-613 / DSM 15670 / CCUG 46953 / JCM 12243 / WAL 16351)</name>
    <name type="common">Clostridium bolteae</name>
    <dbReference type="NCBI Taxonomy" id="411902"/>
    <lineage>
        <taxon>Bacteria</taxon>
        <taxon>Bacillati</taxon>
        <taxon>Bacillota</taxon>
        <taxon>Clostridia</taxon>
        <taxon>Lachnospirales</taxon>
        <taxon>Lachnospiraceae</taxon>
        <taxon>Enterocloster</taxon>
    </lineage>
</organism>
<dbReference type="InterPro" id="IPR005094">
    <property type="entry name" value="Endonuclease_MobA/VirD2"/>
</dbReference>
<evidence type="ECO:0000259" key="1">
    <source>
        <dbReference type="Pfam" id="PF03432"/>
    </source>
</evidence>
<dbReference type="HOGENOM" id="CLU_1445309_0_0_9"/>
<accession>A8RII5</accession>
<feature type="domain" description="MobA/VirD2-like nuclease" evidence="1">
    <location>
        <begin position="52"/>
        <end position="165"/>
    </location>
</feature>
<evidence type="ECO:0000313" key="2">
    <source>
        <dbReference type="EMBL" id="EDP19268.1"/>
    </source>
</evidence>
<reference evidence="2 3" key="1">
    <citation type="submission" date="2007-08" db="EMBL/GenBank/DDBJ databases">
        <authorList>
            <person name="Fulton L."/>
            <person name="Clifton S."/>
            <person name="Fulton B."/>
            <person name="Xu J."/>
            <person name="Minx P."/>
            <person name="Pepin K.H."/>
            <person name="Johnson M."/>
            <person name="Thiruvilangam P."/>
            <person name="Bhonagiri V."/>
            <person name="Nash W.E."/>
            <person name="Mardis E.R."/>
            <person name="Wilson R.K."/>
        </authorList>
    </citation>
    <scope>NUCLEOTIDE SEQUENCE [LARGE SCALE GENOMIC DNA]</scope>
    <source>
        <strain evidence="3">ATCC BAA-613 / DSM 15670 / CCUG 46953 / JCM 12243 / WAL 16351</strain>
    </source>
</reference>
<dbReference type="Proteomes" id="UP000005396">
    <property type="component" value="Unassembled WGS sequence"/>
</dbReference>
<reference evidence="2 3" key="2">
    <citation type="submission" date="2007-09" db="EMBL/GenBank/DDBJ databases">
        <title>Draft genome sequence of Clostridium bolteae (ATCC BAA-613).</title>
        <authorList>
            <person name="Sudarsanam P."/>
            <person name="Ley R."/>
            <person name="Guruge J."/>
            <person name="Turnbaugh P.J."/>
            <person name="Mahowald M."/>
            <person name="Liep D."/>
            <person name="Gordon J."/>
        </authorList>
    </citation>
    <scope>NUCLEOTIDE SEQUENCE [LARGE SCALE GENOMIC DNA]</scope>
    <source>
        <strain evidence="3">ATCC BAA-613 / DSM 15670 / CCUG 46953 / JCM 12243 / WAL 16351</strain>
    </source>
</reference>
<dbReference type="EMBL" id="ABCC02000009">
    <property type="protein sequence ID" value="EDP19268.1"/>
    <property type="molecule type" value="Genomic_DNA"/>
</dbReference>
<name>A8RII5_ENTBW</name>
<dbReference type="PaxDb" id="411902-CLOBOL_00704"/>
<gene>
    <name evidence="2" type="ORF">CLOBOL_00704</name>
</gene>
<sequence length="172" mass="19695">MATVKVFGGKSYDDKYSGKNYTNYNALECVLNYMFREKGNRDDIIPEIKGGYGVNLESTETIIEDMRMVKDVYEKNGGRQLRHFSVNLSAEETETINDLNAFAYDISGYYGNRYQSVFAAHKKGRGVHIHVCVNSVSFVDGKKFSDRNGGLKEYKDYVNRLVQKHKDTNDKK</sequence>